<evidence type="ECO:0000313" key="4">
    <source>
        <dbReference type="Proteomes" id="UP000051886"/>
    </source>
</evidence>
<dbReference type="PATRIC" id="fig|449659.4.peg.731"/>
<comment type="caution">
    <text evidence="3">The sequence shown here is derived from an EMBL/GenBank/DDBJ whole genome shotgun (WGS) entry which is preliminary data.</text>
</comment>
<dbReference type="EMBL" id="JQCN01000013">
    <property type="protein sequence ID" value="KRO01192.1"/>
    <property type="molecule type" value="Genomic_DNA"/>
</dbReference>
<dbReference type="InterPro" id="IPR051471">
    <property type="entry name" value="Bacterial_PTS_sugar_comp"/>
</dbReference>
<sequence>MRKIIFASHHKLASGLKNTLDYIAPNTAEITTIDAYMTNLPVEEEISKALEKISLSDDEVIVFTDMMGGSVNQNFIKYLDNPHFHLIAGMNLPLVLSVLLALPDGFLEPDQLRAEIQEAKQQIVYVNDKVKELATDEDDE</sequence>
<dbReference type="Pfam" id="PF03610">
    <property type="entry name" value="EIIA-man"/>
    <property type="match status" value="1"/>
</dbReference>
<protein>
    <submittedName>
        <fullName evidence="3">PTS family mannose fructose sorbose porter component IIA</fullName>
    </submittedName>
</protein>
<dbReference type="PANTHER" id="PTHR33799:SF1">
    <property type="entry name" value="PTS SYSTEM MANNOSE-SPECIFIC EIIAB COMPONENT-RELATED"/>
    <property type="match status" value="1"/>
</dbReference>
<name>A0A0R2LHI4_9LACO</name>
<organism evidence="3 4">
    <name type="scientific">Ligilactobacillus pobuzihii</name>
    <dbReference type="NCBI Taxonomy" id="449659"/>
    <lineage>
        <taxon>Bacteria</taxon>
        <taxon>Bacillati</taxon>
        <taxon>Bacillota</taxon>
        <taxon>Bacilli</taxon>
        <taxon>Lactobacillales</taxon>
        <taxon>Lactobacillaceae</taxon>
        <taxon>Ligilactobacillus</taxon>
    </lineage>
</organism>
<gene>
    <name evidence="3" type="ORF">IV66_GL000725</name>
</gene>
<dbReference type="PANTHER" id="PTHR33799">
    <property type="entry name" value="PTS PERMEASE-RELATED-RELATED"/>
    <property type="match status" value="1"/>
</dbReference>
<dbReference type="OrthoDB" id="6578004at2"/>
<dbReference type="InterPro" id="IPR004701">
    <property type="entry name" value="PTS_EIIA_man-typ"/>
</dbReference>
<dbReference type="STRING" id="449659.IV66_GL000725"/>
<dbReference type="AlphaFoldDB" id="A0A0R2LHI4"/>
<accession>A0A0R2LHI4</accession>
<dbReference type="GO" id="GO:0016020">
    <property type="term" value="C:membrane"/>
    <property type="evidence" value="ECO:0007669"/>
    <property type="project" value="InterPro"/>
</dbReference>
<keyword evidence="4" id="KW-1185">Reference proteome</keyword>
<dbReference type="Gene3D" id="3.40.50.510">
    <property type="entry name" value="Phosphotransferase system, mannose-type IIA component"/>
    <property type="match status" value="1"/>
</dbReference>
<feature type="domain" description="PTS EIIA type-4" evidence="2">
    <location>
        <begin position="1"/>
        <end position="124"/>
    </location>
</feature>
<reference evidence="3 4" key="1">
    <citation type="journal article" date="2015" name="Genome Announc.">
        <title>Expanding the biotechnology potential of lactobacilli through comparative genomics of 213 strains and associated genera.</title>
        <authorList>
            <person name="Sun Z."/>
            <person name="Harris H.M."/>
            <person name="McCann A."/>
            <person name="Guo C."/>
            <person name="Argimon S."/>
            <person name="Zhang W."/>
            <person name="Yang X."/>
            <person name="Jeffery I.B."/>
            <person name="Cooney J.C."/>
            <person name="Kagawa T.F."/>
            <person name="Liu W."/>
            <person name="Song Y."/>
            <person name="Salvetti E."/>
            <person name="Wrobel A."/>
            <person name="Rasinkangas P."/>
            <person name="Parkhill J."/>
            <person name="Rea M.C."/>
            <person name="O'Sullivan O."/>
            <person name="Ritari J."/>
            <person name="Douillard F.P."/>
            <person name="Paul Ross R."/>
            <person name="Yang R."/>
            <person name="Briner A.E."/>
            <person name="Felis G.E."/>
            <person name="de Vos W.M."/>
            <person name="Barrangou R."/>
            <person name="Klaenhammer T.R."/>
            <person name="Caufield P.W."/>
            <person name="Cui Y."/>
            <person name="Zhang H."/>
            <person name="O'Toole P.W."/>
        </authorList>
    </citation>
    <scope>NUCLEOTIDE SEQUENCE [LARGE SCALE GENOMIC DNA]</scope>
    <source>
        <strain evidence="3 4">NBRC 103219</strain>
    </source>
</reference>
<dbReference type="SUPFAM" id="SSF53062">
    <property type="entry name" value="PTS system fructose IIA component-like"/>
    <property type="match status" value="1"/>
</dbReference>
<dbReference type="Proteomes" id="UP000051886">
    <property type="component" value="Unassembled WGS sequence"/>
</dbReference>
<dbReference type="InterPro" id="IPR036662">
    <property type="entry name" value="PTS_EIIA_man-typ_sf"/>
</dbReference>
<dbReference type="GO" id="GO:0016740">
    <property type="term" value="F:transferase activity"/>
    <property type="evidence" value="ECO:0007669"/>
    <property type="project" value="UniProtKB-KW"/>
</dbReference>
<dbReference type="PROSITE" id="PS51096">
    <property type="entry name" value="PTS_EIIA_TYPE_4"/>
    <property type="match status" value="1"/>
</dbReference>
<keyword evidence="1" id="KW-0808">Transferase</keyword>
<dbReference type="RefSeq" id="WP_017867083.1">
    <property type="nucleotide sequence ID" value="NZ_BJYB01000037.1"/>
</dbReference>
<proteinExistence type="predicted"/>
<evidence type="ECO:0000259" key="2">
    <source>
        <dbReference type="PROSITE" id="PS51096"/>
    </source>
</evidence>
<evidence type="ECO:0000256" key="1">
    <source>
        <dbReference type="ARBA" id="ARBA00022679"/>
    </source>
</evidence>
<evidence type="ECO:0000313" key="3">
    <source>
        <dbReference type="EMBL" id="KRO01192.1"/>
    </source>
</evidence>
<dbReference type="GO" id="GO:0009401">
    <property type="term" value="P:phosphoenolpyruvate-dependent sugar phosphotransferase system"/>
    <property type="evidence" value="ECO:0007669"/>
    <property type="project" value="InterPro"/>
</dbReference>